<evidence type="ECO:0000256" key="1">
    <source>
        <dbReference type="SAM" id="MobiDB-lite"/>
    </source>
</evidence>
<name>A0A1I0Q396_9RHOB</name>
<feature type="region of interest" description="Disordered" evidence="1">
    <location>
        <begin position="196"/>
        <end position="217"/>
    </location>
</feature>
<keyword evidence="3" id="KW-1185">Reference proteome</keyword>
<gene>
    <name evidence="2" type="ORF">SAMN05444851_2152</name>
</gene>
<dbReference type="RefSeq" id="WP_091430513.1">
    <property type="nucleotide sequence ID" value="NZ_FOJB01000001.1"/>
</dbReference>
<sequence>MVEICQADLPIRPWEDDRLKRLPGLQPITPGEWLVQDDAYTAQMAHRVALIKNRPDIVHKLSEAARPAAGELLDLVLRELVASTGFVVGDRTVTCPDGRVVQIDHTAPLLTCGQLVQEDLVVMQKQGDEHVLTAAILCFPASWSLDEKYMKPLVRIHKPVADYTPDIAKRVQRLFDGIQVERPMWRANCLTYDDPELHQPRREDDRRQTSQNGPKWIRVERQGMRRLPMTDAVIFSIHTYVVRRPEGDS</sequence>
<dbReference type="STRING" id="1173584.SAMN05444851_2152"/>
<proteinExistence type="predicted"/>
<evidence type="ECO:0000313" key="3">
    <source>
        <dbReference type="Proteomes" id="UP000199650"/>
    </source>
</evidence>
<dbReference type="AlphaFoldDB" id="A0A1I0Q396"/>
<dbReference type="EMBL" id="FOJB01000001">
    <property type="protein sequence ID" value="SEW20996.1"/>
    <property type="molecule type" value="Genomic_DNA"/>
</dbReference>
<dbReference type="Proteomes" id="UP000199650">
    <property type="component" value="Unassembled WGS sequence"/>
</dbReference>
<accession>A0A1I0Q396</accession>
<evidence type="ECO:0000313" key="2">
    <source>
        <dbReference type="EMBL" id="SEW20996.1"/>
    </source>
</evidence>
<dbReference type="InterPro" id="IPR021848">
    <property type="entry name" value="HODM_asu-like"/>
</dbReference>
<evidence type="ECO:0008006" key="4">
    <source>
        <dbReference type="Google" id="ProtNLM"/>
    </source>
</evidence>
<reference evidence="2 3" key="1">
    <citation type="submission" date="2016-10" db="EMBL/GenBank/DDBJ databases">
        <authorList>
            <person name="de Groot N.N."/>
        </authorList>
    </citation>
    <scope>NUCLEOTIDE SEQUENCE [LARGE SCALE GENOMIC DNA]</scope>
    <source>
        <strain evidence="2 3">DSM 29439</strain>
    </source>
</reference>
<feature type="compositionally biased region" description="Basic and acidic residues" evidence="1">
    <location>
        <begin position="196"/>
        <end position="208"/>
    </location>
</feature>
<protein>
    <recommendedName>
        <fullName evidence="4">DUF3445 domain-containing protein</fullName>
    </recommendedName>
</protein>
<dbReference type="Pfam" id="PF11927">
    <property type="entry name" value="HODM_asu-like"/>
    <property type="match status" value="1"/>
</dbReference>
<organism evidence="2 3">
    <name type="scientific">Aliiroseovarius sediminilitoris</name>
    <dbReference type="NCBI Taxonomy" id="1173584"/>
    <lineage>
        <taxon>Bacteria</taxon>
        <taxon>Pseudomonadati</taxon>
        <taxon>Pseudomonadota</taxon>
        <taxon>Alphaproteobacteria</taxon>
        <taxon>Rhodobacterales</taxon>
        <taxon>Paracoccaceae</taxon>
        <taxon>Aliiroseovarius</taxon>
    </lineage>
</organism>
<dbReference type="OrthoDB" id="5242510at2"/>